<reference evidence="10 11" key="1">
    <citation type="submission" date="2024-05" db="EMBL/GenBank/DDBJ databases">
        <title>Long read based assembly of the Candida bracarensis genome reveals expanded adhesin content.</title>
        <authorList>
            <person name="Marcet-Houben M."/>
            <person name="Ksiezopolska E."/>
            <person name="Gabaldon T."/>
        </authorList>
    </citation>
    <scope>NUCLEOTIDE SEQUENCE [LARGE SCALE GENOMIC DNA]</scope>
    <source>
        <strain evidence="10 11">CBM6</strain>
    </source>
</reference>
<evidence type="ECO:0000256" key="1">
    <source>
        <dbReference type="ARBA" id="ARBA00004477"/>
    </source>
</evidence>
<proteinExistence type="inferred from homology"/>
<dbReference type="PANTHER" id="PTHR13085">
    <property type="entry name" value="MICROSOMAL SIGNAL PEPTIDASE 25 KDA SUBUNIT"/>
    <property type="match status" value="1"/>
</dbReference>
<organism evidence="10 11">
    <name type="scientific">Nakaseomyces bracarensis</name>
    <dbReference type="NCBI Taxonomy" id="273131"/>
    <lineage>
        <taxon>Eukaryota</taxon>
        <taxon>Fungi</taxon>
        <taxon>Dikarya</taxon>
        <taxon>Ascomycota</taxon>
        <taxon>Saccharomycotina</taxon>
        <taxon>Saccharomycetes</taxon>
        <taxon>Saccharomycetales</taxon>
        <taxon>Saccharomycetaceae</taxon>
        <taxon>Nakaseomyces</taxon>
    </lineage>
</organism>
<comment type="subcellular location">
    <subcellularLocation>
        <location evidence="1">Endoplasmic reticulum membrane</location>
        <topology evidence="1">Multi-pass membrane protein</topology>
    </subcellularLocation>
</comment>
<evidence type="ECO:0000256" key="8">
    <source>
        <dbReference type="ARBA" id="ARBA00045608"/>
    </source>
</evidence>
<evidence type="ECO:0000256" key="4">
    <source>
        <dbReference type="ARBA" id="ARBA00022692"/>
    </source>
</evidence>
<evidence type="ECO:0000256" key="9">
    <source>
        <dbReference type="SAM" id="Phobius"/>
    </source>
</evidence>
<evidence type="ECO:0000256" key="2">
    <source>
        <dbReference type="ARBA" id="ARBA00007324"/>
    </source>
</evidence>
<sequence>MSKRINVYSSSEAAQTLDEMLPSVFSRLGYKEDHTFLDIKLVFGYTMSLLAVGSFLLDKKFAYKETLNYQVILTVTYFTLSLCLYIYNKTVVKGTTYAGVSKDGKKVKVCTSIGNADPNYKVTIDRSDRKSSLSTVLPINTVFTVNGTLQNEILVNWFKDQLADKSE</sequence>
<keyword evidence="11" id="KW-1185">Reference proteome</keyword>
<evidence type="ECO:0000313" key="11">
    <source>
        <dbReference type="Proteomes" id="UP001623330"/>
    </source>
</evidence>
<keyword evidence="4 9" id="KW-0812">Transmembrane</keyword>
<evidence type="ECO:0000256" key="6">
    <source>
        <dbReference type="ARBA" id="ARBA00022989"/>
    </source>
</evidence>
<dbReference type="Proteomes" id="UP001623330">
    <property type="component" value="Unassembled WGS sequence"/>
</dbReference>
<name>A0ABR4NU89_9SACH</name>
<keyword evidence="7 9" id="KW-0472">Membrane</keyword>
<keyword evidence="6 9" id="KW-1133">Transmembrane helix</keyword>
<evidence type="ECO:0000256" key="7">
    <source>
        <dbReference type="ARBA" id="ARBA00023136"/>
    </source>
</evidence>
<dbReference type="InterPro" id="IPR009582">
    <property type="entry name" value="Spc2/SPCS2"/>
</dbReference>
<feature type="transmembrane region" description="Helical" evidence="9">
    <location>
        <begin position="37"/>
        <end position="57"/>
    </location>
</feature>
<keyword evidence="5" id="KW-0256">Endoplasmic reticulum</keyword>
<dbReference type="Pfam" id="PF06703">
    <property type="entry name" value="SPC25"/>
    <property type="match status" value="1"/>
</dbReference>
<gene>
    <name evidence="10" type="ORF">RNJ44_04213</name>
</gene>
<protein>
    <recommendedName>
        <fullName evidence="3">Signal peptidase complex subunit 2</fullName>
    </recommendedName>
</protein>
<evidence type="ECO:0000256" key="5">
    <source>
        <dbReference type="ARBA" id="ARBA00022824"/>
    </source>
</evidence>
<comment type="similarity">
    <text evidence="2">Belongs to the SPCS2 family.</text>
</comment>
<evidence type="ECO:0000313" key="10">
    <source>
        <dbReference type="EMBL" id="KAL3232297.1"/>
    </source>
</evidence>
<evidence type="ECO:0000256" key="3">
    <source>
        <dbReference type="ARBA" id="ARBA00017057"/>
    </source>
</evidence>
<comment type="caution">
    <text evidence="10">The sequence shown here is derived from an EMBL/GenBank/DDBJ whole genome shotgun (WGS) entry which is preliminary data.</text>
</comment>
<accession>A0ABR4NU89</accession>
<feature type="transmembrane region" description="Helical" evidence="9">
    <location>
        <begin position="69"/>
        <end position="87"/>
    </location>
</feature>
<dbReference type="EMBL" id="JBEVYD010000005">
    <property type="protein sequence ID" value="KAL3232297.1"/>
    <property type="molecule type" value="Genomic_DNA"/>
</dbReference>
<comment type="function">
    <text evidence="8">Component of the signal peptidase complex (SPC) which catalyzes the cleavage of N-terminal signal sequences from nascent proteins as they are translocated into the lumen of the endoplasmic reticulum. Enhances the enzymatic activity of SPC and facilitates the interactions between different components of the translocation site.</text>
</comment>
<dbReference type="PANTHER" id="PTHR13085:SF0">
    <property type="entry name" value="SIGNAL PEPTIDASE COMPLEX SUBUNIT 2"/>
    <property type="match status" value="1"/>
</dbReference>